<comment type="caution">
    <text evidence="2">The sequence shown here is derived from an EMBL/GenBank/DDBJ whole genome shotgun (WGS) entry which is preliminary data.</text>
</comment>
<feature type="compositionally biased region" description="Polar residues" evidence="1">
    <location>
        <begin position="247"/>
        <end position="257"/>
    </location>
</feature>
<name>A0A9W7T1W6_9PEZI</name>
<evidence type="ECO:0000313" key="3">
    <source>
        <dbReference type="Proteomes" id="UP001138500"/>
    </source>
</evidence>
<feature type="compositionally biased region" description="Polar residues" evidence="1">
    <location>
        <begin position="60"/>
        <end position="74"/>
    </location>
</feature>
<feature type="compositionally biased region" description="Basic and acidic residues" evidence="1">
    <location>
        <begin position="144"/>
        <end position="162"/>
    </location>
</feature>
<feature type="compositionally biased region" description="Polar residues" evidence="1">
    <location>
        <begin position="265"/>
        <end position="279"/>
    </location>
</feature>
<feature type="region of interest" description="Disordered" evidence="1">
    <location>
        <begin position="1"/>
        <end position="287"/>
    </location>
</feature>
<evidence type="ECO:0000313" key="2">
    <source>
        <dbReference type="EMBL" id="KAH9845774.1"/>
    </source>
</evidence>
<organism evidence="2 3">
    <name type="scientific">Teratosphaeria destructans</name>
    <dbReference type="NCBI Taxonomy" id="418781"/>
    <lineage>
        <taxon>Eukaryota</taxon>
        <taxon>Fungi</taxon>
        <taxon>Dikarya</taxon>
        <taxon>Ascomycota</taxon>
        <taxon>Pezizomycotina</taxon>
        <taxon>Dothideomycetes</taxon>
        <taxon>Dothideomycetidae</taxon>
        <taxon>Mycosphaerellales</taxon>
        <taxon>Teratosphaeriaceae</taxon>
        <taxon>Teratosphaeria</taxon>
    </lineage>
</organism>
<protein>
    <submittedName>
        <fullName evidence="2">Uncharacterized protein</fullName>
    </submittedName>
</protein>
<feature type="compositionally biased region" description="Polar residues" evidence="1">
    <location>
        <begin position="104"/>
        <end position="114"/>
    </location>
</feature>
<evidence type="ECO:0000256" key="1">
    <source>
        <dbReference type="SAM" id="MobiDB-lite"/>
    </source>
</evidence>
<feature type="compositionally biased region" description="Polar residues" evidence="1">
    <location>
        <begin position="28"/>
        <end position="44"/>
    </location>
</feature>
<dbReference type="EMBL" id="RIBY02000002">
    <property type="protein sequence ID" value="KAH9845774.1"/>
    <property type="molecule type" value="Genomic_DNA"/>
</dbReference>
<gene>
    <name evidence="2" type="ORF">Tdes44962_MAKER01206</name>
</gene>
<proteinExistence type="predicted"/>
<accession>A0A9W7T1W6</accession>
<feature type="compositionally biased region" description="Low complexity" evidence="1">
    <location>
        <begin position="18"/>
        <end position="27"/>
    </location>
</feature>
<feature type="compositionally biased region" description="Acidic residues" evidence="1">
    <location>
        <begin position="132"/>
        <end position="143"/>
    </location>
</feature>
<sequence length="287" mass="30162">MSGSRKDSDISSILGFGQPSPSSQPPSASNTTNTKAPRSINGLSVNGKRMGRPPKDPKPQRSTAASSPADQQNGDGERAVQDKYQYLSNTANPRLWREVMGTDLPTSIDTQGLMTVTAVPKSYIPPSREDTDSSDDEDEDSDSDLSHAHNAAPDDNKRRREESLEDDPVLESSQPETKKARTVDVTTTSPISLTRLAVMRATTQAQRAEPSPPGPRGTNADRASIRGTVSGGGGRGAGEVSMGTPPAGQTASGQGQDDATVAGPSISTRGEGSVRLDQTSESESEVE</sequence>
<dbReference type="OrthoDB" id="10498285at2759"/>
<keyword evidence="3" id="KW-1185">Reference proteome</keyword>
<dbReference type="Proteomes" id="UP001138500">
    <property type="component" value="Unassembled WGS sequence"/>
</dbReference>
<reference evidence="2 3" key="1">
    <citation type="journal article" date="2018" name="IMA Fungus">
        <title>IMA Genome-F 10: Nine draft genome sequences of Claviceps purpurea s.lat., including C. arundinis, C. humidiphila, and C. cf. spartinae, pseudomolecules for the pitch canker pathogen Fusarium circinatum, draft genome of Davidsoniella eucalypti, Grosmannia galeiformis, Quambalaria eucalypti, and Teratosphaeria destructans.</title>
        <authorList>
            <person name="Wingfield B.D."/>
            <person name="Liu M."/>
            <person name="Nguyen H.D."/>
            <person name="Lane F.A."/>
            <person name="Morgan S.W."/>
            <person name="De Vos L."/>
            <person name="Wilken P.M."/>
            <person name="Duong T.A."/>
            <person name="Aylward J."/>
            <person name="Coetzee M.P."/>
            <person name="Dadej K."/>
            <person name="De Beer Z.W."/>
            <person name="Findlay W."/>
            <person name="Havenga M."/>
            <person name="Kolarik M."/>
            <person name="Menzies J.G."/>
            <person name="Naidoo K."/>
            <person name="Pochopski O."/>
            <person name="Shoukouhi P."/>
            <person name="Santana Q.C."/>
            <person name="Seifert K.A."/>
            <person name="Soal N."/>
            <person name="Steenkamp E.T."/>
            <person name="Tatham C.T."/>
            <person name="van der Nest M.A."/>
            <person name="Wingfield M.J."/>
        </authorList>
    </citation>
    <scope>NUCLEOTIDE SEQUENCE [LARGE SCALE GENOMIC DNA]</scope>
    <source>
        <strain evidence="2">CMW44962</strain>
    </source>
</reference>
<reference evidence="2 3" key="2">
    <citation type="journal article" date="2021" name="Curr. Genet.">
        <title>Genetic response to nitrogen starvation in the aggressive Eucalyptus foliar pathogen Teratosphaeria destructans.</title>
        <authorList>
            <person name="Havenga M."/>
            <person name="Wingfield B.D."/>
            <person name="Wingfield M.J."/>
            <person name="Dreyer L.L."/>
            <person name="Roets F."/>
            <person name="Aylward J."/>
        </authorList>
    </citation>
    <scope>NUCLEOTIDE SEQUENCE [LARGE SCALE GENOMIC DNA]</scope>
    <source>
        <strain evidence="2">CMW44962</strain>
    </source>
</reference>
<dbReference type="AlphaFoldDB" id="A0A9W7T1W6"/>